<dbReference type="InterPro" id="IPR009081">
    <property type="entry name" value="PP-bd_ACP"/>
</dbReference>
<evidence type="ECO:0000313" key="6">
    <source>
        <dbReference type="EMBL" id="MFC4854160.1"/>
    </source>
</evidence>
<dbReference type="Pfam" id="PF00550">
    <property type="entry name" value="PP-binding"/>
    <property type="match status" value="1"/>
</dbReference>
<comment type="caution">
    <text evidence="6">The sequence shown here is derived from an EMBL/GenBank/DDBJ whole genome shotgun (WGS) entry which is preliminary data.</text>
</comment>
<dbReference type="InterPro" id="IPR023213">
    <property type="entry name" value="CAT-like_dom_sf"/>
</dbReference>
<evidence type="ECO:0000256" key="1">
    <source>
        <dbReference type="ARBA" id="ARBA00001957"/>
    </source>
</evidence>
<feature type="domain" description="Carrier" evidence="5">
    <location>
        <begin position="965"/>
        <end position="1040"/>
    </location>
</feature>
<dbReference type="InterPro" id="IPR010071">
    <property type="entry name" value="AA_adenyl_dom"/>
</dbReference>
<dbReference type="CDD" id="cd19531">
    <property type="entry name" value="LCL_NRPS-like"/>
    <property type="match status" value="1"/>
</dbReference>
<comment type="cofactor">
    <cofactor evidence="1">
        <name>pantetheine 4'-phosphate</name>
        <dbReference type="ChEBI" id="CHEBI:47942"/>
    </cofactor>
</comment>
<dbReference type="RefSeq" id="WP_378056110.1">
    <property type="nucleotide sequence ID" value="NZ_JBHSIS010000006.1"/>
</dbReference>
<dbReference type="PANTHER" id="PTHR45527:SF1">
    <property type="entry name" value="FATTY ACID SYNTHASE"/>
    <property type="match status" value="1"/>
</dbReference>
<dbReference type="Gene3D" id="3.30.559.30">
    <property type="entry name" value="Nonribosomal peptide synthetase, condensation domain"/>
    <property type="match status" value="1"/>
</dbReference>
<evidence type="ECO:0000256" key="3">
    <source>
        <dbReference type="ARBA" id="ARBA00022553"/>
    </source>
</evidence>
<dbReference type="NCBIfam" id="TIGR01746">
    <property type="entry name" value="Thioester-redct"/>
    <property type="match status" value="1"/>
</dbReference>
<dbReference type="SUPFAM" id="SSF47336">
    <property type="entry name" value="ACP-like"/>
    <property type="match status" value="1"/>
</dbReference>
<dbReference type="PROSITE" id="PS50075">
    <property type="entry name" value="CARRIER"/>
    <property type="match status" value="1"/>
</dbReference>
<sequence>MTDRDRLLARLLAQRGIELAGQPQIPRRDPGDTVPLSGAQRGLWFTERMGLDQGAYVMPMVARLTGDLDVPALRDAMRAVLARHEALRTYVVDRDGVPEQRVAPSVADEDWFTLVEEPGEPDAVLAEAVDRPFDLERAPFVRLLLIRHSPVEHTMLLAAHHIVCDDTSIHQLYAELVTLYAGGELPPLDLHFPDYVRWQENHLDAGARDRQLAYWKGTLADAPPVLDLPTDRPRTAARGVAGASHTFAVPADLATRFGELCRAHGCTTFAGLLAAFGLLLGRYASTTDVVIGSPTTRRPSQMDGVVGLFVNPTALRVDLSGAPTVPELLTRARDVAAAALGNADVSFDQVAAALAPRRDLSYHPLFQVMLVQNRGGDPVAWPELTAEGVEVGRATSRFDLTLHVRERAGSWPVNLDYSAELFDHGTMTRFGTHFVAMLTAMVEHPDAPVTTLDLSTVDDRALLARLNEATATYPFVDSVVDLIEAQARRTPDATAVMTVSGAALSYRELDERANALAASLRGQGVGQETPVGLRLRASPHAIVGLLAILKAGGYYVPLDPGWPALRLRTILDDCGATVVLSEEDLPFTATAAAPPELPRHPSGLAYAVYTSGSTGAPKGVGVQHDSLLNLTCAFVERHGFAAGQKLLMVPPLSFDASVGDVFPALAVGMTLVLHPEPAALGGAELLRLCAEHDITAVDTAAALWRRWVGDLTGLDEAAQDSPLRVMMVGGEAVPASAVREWAVLTGGRVTLHNHYGPTEGTVCATTFSTVDGPGTDGALPIGRPLPNVRTYVLDADLRPAPVGVPGELFVGGAAPARGYLSSPGGTAAAFLPDPFTPGRMYRTGDLARLRPDGTLEFLGRADEQVKLRGNRIELAEVRTALAAHPQAAEVAVAVRDDVLVGYLVPRTGATLPGPVELRAFCADRLPDYMLPAAFVVLDELPLTRNGKVDAGALPAPASSAAPHEAPRTPVEKVLAEVWGEVLANPAVGRRDNFLTLGGHSLLAPAILAKVRSLLGVTLPLRSVFATGDLSELAEVVEQARVSDGEFARNYTQGIPSVEQLRLDAEPPADIRPTAPPAEGPVKRVLLTGATGFLGAHLLAELLGRTEADVYCLVRAESPAVARARLLANLRRARLTVPDADLDRIVPVVGDMAEPRLGLSIPDYRMLCDTMDAIYHNGVVMNFVLTYQWLMPPHVESTIEILRLAIRGRTKPLHLMSTLGVFLGRNYDRQLVTEDDRALDPSGLDTGYHTTKWVADTMGVNARDRGLPISIYRIAAIVGDVATGTAKTDSYLSRQVATCAHQGSVPVSHDVIDMLPVDRIAAAIVGISQRHTGRDFHFYRADGYTYPDLGVTLNEMGYPVETLPYEEWRQRMLAAPSSSFGPLAFGLPTWRRPHPVFDCSKTWAAAREAGVEFPPADAAMMRRHIRFLAESGVLPEEVAVDADRVG</sequence>
<organism evidence="6 7">
    <name type="scientific">Actinophytocola glycyrrhizae</name>
    <dbReference type="NCBI Taxonomy" id="2044873"/>
    <lineage>
        <taxon>Bacteria</taxon>
        <taxon>Bacillati</taxon>
        <taxon>Actinomycetota</taxon>
        <taxon>Actinomycetes</taxon>
        <taxon>Pseudonocardiales</taxon>
        <taxon>Pseudonocardiaceae</taxon>
    </lineage>
</organism>
<accession>A0ABV9RXS7</accession>
<dbReference type="InterPro" id="IPR036736">
    <property type="entry name" value="ACP-like_sf"/>
</dbReference>
<dbReference type="InterPro" id="IPR010080">
    <property type="entry name" value="Thioester_reductase-like_dom"/>
</dbReference>
<dbReference type="CDD" id="cd05235">
    <property type="entry name" value="SDR_e1"/>
    <property type="match status" value="1"/>
</dbReference>
<dbReference type="SUPFAM" id="SSF51735">
    <property type="entry name" value="NAD(P)-binding Rossmann-fold domains"/>
    <property type="match status" value="1"/>
</dbReference>
<keyword evidence="4" id="KW-0436">Ligase</keyword>
<dbReference type="InterPro" id="IPR000873">
    <property type="entry name" value="AMP-dep_synth/lig_dom"/>
</dbReference>
<reference evidence="7" key="1">
    <citation type="journal article" date="2019" name="Int. J. Syst. Evol. Microbiol.">
        <title>The Global Catalogue of Microorganisms (GCM) 10K type strain sequencing project: providing services to taxonomists for standard genome sequencing and annotation.</title>
        <authorList>
            <consortium name="The Broad Institute Genomics Platform"/>
            <consortium name="The Broad Institute Genome Sequencing Center for Infectious Disease"/>
            <person name="Wu L."/>
            <person name="Ma J."/>
        </authorList>
    </citation>
    <scope>NUCLEOTIDE SEQUENCE [LARGE SCALE GENOMIC DNA]</scope>
    <source>
        <strain evidence="7">ZS-22-S1</strain>
    </source>
</reference>
<dbReference type="Proteomes" id="UP001595859">
    <property type="component" value="Unassembled WGS sequence"/>
</dbReference>
<dbReference type="InterPro" id="IPR013120">
    <property type="entry name" value="FAR_NAD-bd"/>
</dbReference>
<dbReference type="InterPro" id="IPR001242">
    <property type="entry name" value="Condensation_dom"/>
</dbReference>
<dbReference type="InterPro" id="IPR025110">
    <property type="entry name" value="AMP-bd_C"/>
</dbReference>
<dbReference type="InterPro" id="IPR036291">
    <property type="entry name" value="NAD(P)-bd_dom_sf"/>
</dbReference>
<dbReference type="Pfam" id="PF13193">
    <property type="entry name" value="AMP-binding_C"/>
    <property type="match status" value="1"/>
</dbReference>
<dbReference type="Gene3D" id="3.40.50.12780">
    <property type="entry name" value="N-terminal domain of ligase-like"/>
    <property type="match status" value="1"/>
</dbReference>
<dbReference type="NCBIfam" id="TIGR01733">
    <property type="entry name" value="AA-adenyl-dom"/>
    <property type="match status" value="1"/>
</dbReference>
<dbReference type="InterPro" id="IPR045851">
    <property type="entry name" value="AMP-bd_C_sf"/>
</dbReference>
<gene>
    <name evidence="6" type="ORF">ACFPCV_11670</name>
</gene>
<dbReference type="Pfam" id="PF00501">
    <property type="entry name" value="AMP-binding"/>
    <property type="match status" value="1"/>
</dbReference>
<dbReference type="SUPFAM" id="SSF52777">
    <property type="entry name" value="CoA-dependent acyltransferases"/>
    <property type="match status" value="2"/>
</dbReference>
<dbReference type="InterPro" id="IPR042099">
    <property type="entry name" value="ANL_N_sf"/>
</dbReference>
<dbReference type="Gene3D" id="3.30.300.30">
    <property type="match status" value="1"/>
</dbReference>
<dbReference type="PANTHER" id="PTHR45527">
    <property type="entry name" value="NONRIBOSOMAL PEPTIDE SYNTHETASE"/>
    <property type="match status" value="1"/>
</dbReference>
<dbReference type="SUPFAM" id="SSF56801">
    <property type="entry name" value="Acetyl-CoA synthetase-like"/>
    <property type="match status" value="1"/>
</dbReference>
<protein>
    <submittedName>
        <fullName evidence="6">Amino acid adenylation domain-containing protein</fullName>
    </submittedName>
</protein>
<evidence type="ECO:0000259" key="5">
    <source>
        <dbReference type="PROSITE" id="PS50075"/>
    </source>
</evidence>
<dbReference type="Gene3D" id="3.40.50.720">
    <property type="entry name" value="NAD(P)-binding Rossmann-like Domain"/>
    <property type="match status" value="1"/>
</dbReference>
<keyword evidence="2" id="KW-0596">Phosphopantetheine</keyword>
<keyword evidence="7" id="KW-1185">Reference proteome</keyword>
<name>A0ABV9RXS7_9PSEU</name>
<evidence type="ECO:0000256" key="4">
    <source>
        <dbReference type="ARBA" id="ARBA00022598"/>
    </source>
</evidence>
<dbReference type="EMBL" id="JBHSIS010000006">
    <property type="protein sequence ID" value="MFC4854160.1"/>
    <property type="molecule type" value="Genomic_DNA"/>
</dbReference>
<dbReference type="Pfam" id="PF00668">
    <property type="entry name" value="Condensation"/>
    <property type="match status" value="1"/>
</dbReference>
<dbReference type="Pfam" id="PF07993">
    <property type="entry name" value="NAD_binding_4"/>
    <property type="match status" value="1"/>
</dbReference>
<evidence type="ECO:0000256" key="2">
    <source>
        <dbReference type="ARBA" id="ARBA00022450"/>
    </source>
</evidence>
<dbReference type="CDD" id="cd05930">
    <property type="entry name" value="A_NRPS"/>
    <property type="match status" value="1"/>
</dbReference>
<proteinExistence type="predicted"/>
<dbReference type="Gene3D" id="1.10.1200.10">
    <property type="entry name" value="ACP-like"/>
    <property type="match status" value="1"/>
</dbReference>
<dbReference type="Gene3D" id="3.30.559.10">
    <property type="entry name" value="Chloramphenicol acetyltransferase-like domain"/>
    <property type="match status" value="1"/>
</dbReference>
<keyword evidence="3" id="KW-0597">Phosphoprotein</keyword>
<evidence type="ECO:0000313" key="7">
    <source>
        <dbReference type="Proteomes" id="UP001595859"/>
    </source>
</evidence>